<dbReference type="SMART" id="SM00248">
    <property type="entry name" value="ANK"/>
    <property type="match status" value="4"/>
</dbReference>
<dbReference type="SUPFAM" id="SSF57959">
    <property type="entry name" value="Leucine zipper domain"/>
    <property type="match status" value="1"/>
</dbReference>
<keyword evidence="1" id="KW-0677">Repeat</keyword>
<dbReference type="PANTHER" id="PTHR24198:SF165">
    <property type="entry name" value="ANKYRIN REPEAT-CONTAINING PROTEIN-RELATED"/>
    <property type="match status" value="1"/>
</dbReference>
<proteinExistence type="predicted"/>
<dbReference type="InterPro" id="IPR046347">
    <property type="entry name" value="bZIP_sf"/>
</dbReference>
<keyword evidence="6" id="KW-1185">Reference proteome</keyword>
<dbReference type="OrthoDB" id="366390at2759"/>
<evidence type="ECO:0000256" key="2">
    <source>
        <dbReference type="ARBA" id="ARBA00023043"/>
    </source>
</evidence>
<sequence length="443" mass="46424">MTITRPRRIRRQSNSLVSEQERLARKREQNCAAQRTYRRAQKERIQALEAAVAMSASTGRGTWTQSEDVLGTNLLSIKGSAETAFPTSATTATDSSNFTNTLYQPLLDLNLDPRLTQSLGNGSASCPGDIFGGYAFQASHTTTTTVAAAAAAAATNNTTTLSLSCDHYGEENHQAESAPAMTTEHTQTEDISNLNTSPAFDDAEATASSSEGIDEASAWSHSADNYMTHAGGYKSDNSSIHEQSATPRNHKDKRCTALHIAALAGDSCMVELLLDRGADAGLLNKGGQTPLHLAVIGAAEAEKGFGGRHSCANNASNGGGDKIAKEAEKTVRLLLRALGAGADRRPGALDKSGRSVLFTAITTGSEAIVQMVLDALGDESVANGSSSFHSDSNGVESDARHAGIRAALQVPDARGTLPLHWAVASGSVSMVRLLLSNGADINQ</sequence>
<dbReference type="Gene3D" id="1.25.40.20">
    <property type="entry name" value="Ankyrin repeat-containing domain"/>
    <property type="match status" value="2"/>
</dbReference>
<dbReference type="PROSITE" id="PS50297">
    <property type="entry name" value="ANK_REP_REGION"/>
    <property type="match status" value="2"/>
</dbReference>
<evidence type="ECO:0000313" key="5">
    <source>
        <dbReference type="EMBL" id="KAH6647937.1"/>
    </source>
</evidence>
<comment type="caution">
    <text evidence="5">The sequence shown here is derived from an EMBL/GenBank/DDBJ whole genome shotgun (WGS) entry which is preliminary data.</text>
</comment>
<accession>A0A9P8RR13</accession>
<dbReference type="SUPFAM" id="SSF48403">
    <property type="entry name" value="Ankyrin repeat"/>
    <property type="match status" value="1"/>
</dbReference>
<name>A0A9P8RR13_9PEZI</name>
<dbReference type="GeneID" id="70136942"/>
<keyword evidence="2 3" id="KW-0040">ANK repeat</keyword>
<dbReference type="RefSeq" id="XP_045954449.1">
    <property type="nucleotide sequence ID" value="XM_046108051.1"/>
</dbReference>
<gene>
    <name evidence="5" type="ORF">BKA67DRAFT_662679</name>
</gene>
<dbReference type="InterPro" id="IPR036770">
    <property type="entry name" value="Ankyrin_rpt-contain_sf"/>
</dbReference>
<feature type="repeat" description="ANK" evidence="3">
    <location>
        <begin position="414"/>
        <end position="443"/>
    </location>
</feature>
<evidence type="ECO:0000313" key="6">
    <source>
        <dbReference type="Proteomes" id="UP000758603"/>
    </source>
</evidence>
<dbReference type="GO" id="GO:0003700">
    <property type="term" value="F:DNA-binding transcription factor activity"/>
    <property type="evidence" value="ECO:0007669"/>
    <property type="project" value="InterPro"/>
</dbReference>
<dbReference type="EMBL" id="JAGPXC010000008">
    <property type="protein sequence ID" value="KAH6647937.1"/>
    <property type="molecule type" value="Genomic_DNA"/>
</dbReference>
<feature type="region of interest" description="Disordered" evidence="4">
    <location>
        <begin position="1"/>
        <end position="22"/>
    </location>
</feature>
<evidence type="ECO:0000256" key="4">
    <source>
        <dbReference type="SAM" id="MobiDB-lite"/>
    </source>
</evidence>
<feature type="repeat" description="ANK" evidence="3">
    <location>
        <begin position="253"/>
        <end position="285"/>
    </location>
</feature>
<dbReference type="AlphaFoldDB" id="A0A9P8RR13"/>
<protein>
    <submittedName>
        <fullName evidence="5">Ankyrin repeat-containing domain protein</fullName>
    </submittedName>
</protein>
<dbReference type="Pfam" id="PF12796">
    <property type="entry name" value="Ank_2"/>
    <property type="match status" value="1"/>
</dbReference>
<dbReference type="PANTHER" id="PTHR24198">
    <property type="entry name" value="ANKYRIN REPEAT AND PROTEIN KINASE DOMAIN-CONTAINING PROTEIN"/>
    <property type="match status" value="1"/>
</dbReference>
<dbReference type="Pfam" id="PF13857">
    <property type="entry name" value="Ank_5"/>
    <property type="match status" value="1"/>
</dbReference>
<evidence type="ECO:0000256" key="1">
    <source>
        <dbReference type="ARBA" id="ARBA00022737"/>
    </source>
</evidence>
<reference evidence="5" key="1">
    <citation type="journal article" date="2021" name="Nat. Commun.">
        <title>Genetic determinants of endophytism in the Arabidopsis root mycobiome.</title>
        <authorList>
            <person name="Mesny F."/>
            <person name="Miyauchi S."/>
            <person name="Thiergart T."/>
            <person name="Pickel B."/>
            <person name="Atanasova L."/>
            <person name="Karlsson M."/>
            <person name="Huettel B."/>
            <person name="Barry K.W."/>
            <person name="Haridas S."/>
            <person name="Chen C."/>
            <person name="Bauer D."/>
            <person name="Andreopoulos W."/>
            <person name="Pangilinan J."/>
            <person name="LaButti K."/>
            <person name="Riley R."/>
            <person name="Lipzen A."/>
            <person name="Clum A."/>
            <person name="Drula E."/>
            <person name="Henrissat B."/>
            <person name="Kohler A."/>
            <person name="Grigoriev I.V."/>
            <person name="Martin F.M."/>
            <person name="Hacquard S."/>
        </authorList>
    </citation>
    <scope>NUCLEOTIDE SEQUENCE</scope>
    <source>
        <strain evidence="5">MPI-SDFR-AT-0073</strain>
    </source>
</reference>
<dbReference type="PROSITE" id="PS50088">
    <property type="entry name" value="ANK_REPEAT"/>
    <property type="match status" value="2"/>
</dbReference>
<dbReference type="InterPro" id="IPR002110">
    <property type="entry name" value="Ankyrin_rpt"/>
</dbReference>
<feature type="compositionally biased region" description="Basic residues" evidence="4">
    <location>
        <begin position="1"/>
        <end position="11"/>
    </location>
</feature>
<organism evidence="5 6">
    <name type="scientific">Truncatella angustata</name>
    <dbReference type="NCBI Taxonomy" id="152316"/>
    <lineage>
        <taxon>Eukaryota</taxon>
        <taxon>Fungi</taxon>
        <taxon>Dikarya</taxon>
        <taxon>Ascomycota</taxon>
        <taxon>Pezizomycotina</taxon>
        <taxon>Sordariomycetes</taxon>
        <taxon>Xylariomycetidae</taxon>
        <taxon>Amphisphaeriales</taxon>
        <taxon>Sporocadaceae</taxon>
        <taxon>Truncatella</taxon>
    </lineage>
</organism>
<dbReference type="Proteomes" id="UP000758603">
    <property type="component" value="Unassembled WGS sequence"/>
</dbReference>
<dbReference type="CDD" id="cd14688">
    <property type="entry name" value="bZIP_YAP"/>
    <property type="match status" value="1"/>
</dbReference>
<evidence type="ECO:0000256" key="3">
    <source>
        <dbReference type="PROSITE-ProRule" id="PRU00023"/>
    </source>
</evidence>